<feature type="domain" description="A-kinase anchor protein 7-like phosphoesterase" evidence="2">
    <location>
        <begin position="91"/>
        <end position="292"/>
    </location>
</feature>
<comment type="caution">
    <text evidence="3">The sequence shown here is derived from an EMBL/GenBank/DDBJ whole genome shotgun (WGS) entry which is preliminary data.</text>
</comment>
<dbReference type="GO" id="GO:0005634">
    <property type="term" value="C:nucleus"/>
    <property type="evidence" value="ECO:0007669"/>
    <property type="project" value="TreeGrafter"/>
</dbReference>
<protein>
    <submittedName>
        <fullName evidence="3">AKAP7 2'5' RNA ligase-like domain-containing protein</fullName>
    </submittedName>
</protein>
<feature type="compositionally biased region" description="Basic residues" evidence="1">
    <location>
        <begin position="38"/>
        <end position="50"/>
    </location>
</feature>
<name>A0A550BWF8_9AGAR</name>
<dbReference type="STRING" id="97359.A0A550BWF8"/>
<accession>A0A550BWF8</accession>
<dbReference type="PANTHER" id="PTHR13360:SF1">
    <property type="entry name" value="ACTIVATING SIGNAL COINTEGRATOR 1 COMPLEX SUBUNIT 1"/>
    <property type="match status" value="1"/>
</dbReference>
<proteinExistence type="predicted"/>
<dbReference type="GO" id="GO:0016874">
    <property type="term" value="F:ligase activity"/>
    <property type="evidence" value="ECO:0007669"/>
    <property type="project" value="UniProtKB-KW"/>
</dbReference>
<keyword evidence="4" id="KW-1185">Reference proteome</keyword>
<dbReference type="Proteomes" id="UP000320762">
    <property type="component" value="Unassembled WGS sequence"/>
</dbReference>
<dbReference type="OrthoDB" id="277832at2759"/>
<dbReference type="AlphaFoldDB" id="A0A550BWF8"/>
<dbReference type="GO" id="GO:0006355">
    <property type="term" value="P:regulation of DNA-templated transcription"/>
    <property type="evidence" value="ECO:0007669"/>
    <property type="project" value="TreeGrafter"/>
</dbReference>
<dbReference type="PANTHER" id="PTHR13360">
    <property type="entry name" value="ACTIVATING SIGNAL COINTEGRATOR 1 COMPLEX SUBUNIT 1"/>
    <property type="match status" value="1"/>
</dbReference>
<dbReference type="InterPro" id="IPR009210">
    <property type="entry name" value="ASCC1"/>
</dbReference>
<dbReference type="GO" id="GO:0006307">
    <property type="term" value="P:DNA alkylation repair"/>
    <property type="evidence" value="ECO:0007669"/>
    <property type="project" value="InterPro"/>
</dbReference>
<sequence length="422" mass="44183">MAEVVVAASEVVPASQDADAAPSGEANGPSEGTTSMKRAGKGKRGKGKKRAAPEGDHTSEAAAANDPSKKAKGGGAGTEQAATKKKQPPRPTHFLSLSLATDPDLRARLSTFGDTLLASIPPIAGLDRSIVIDPRRVHLTLGVMRLEKEDAKARDGERRAEEVPEAVQDTVAGPAASPAPAAKPKKTLATALALLHSLAPQLAALGPARVDLDRLGVLKPQKGGREANVLWVGPTEAAEEGSEWKDGNNRSSLRAVADLVHQTFRREGYITETRPLKLHATLLNTTHRKPRKRLAFSYADVLQSKAIKLLGATEPGAVENAGEAPVDGMEEAVEAEKAAIEIEAEEQIAAGGEPIVSDEAVRDEIAVDAAATVIAHAPPTAVIPRDPIPIALGSYEVRAVHLCAMGSRGPDNEYVSLGCVEF</sequence>
<evidence type="ECO:0000259" key="2">
    <source>
        <dbReference type="Pfam" id="PF10469"/>
    </source>
</evidence>
<evidence type="ECO:0000256" key="1">
    <source>
        <dbReference type="SAM" id="MobiDB-lite"/>
    </source>
</evidence>
<dbReference type="EMBL" id="VDMD01000057">
    <property type="protein sequence ID" value="TRM56853.1"/>
    <property type="molecule type" value="Genomic_DNA"/>
</dbReference>
<gene>
    <name evidence="3" type="ORF">BD626DRAFT_540935</name>
</gene>
<organism evidence="3 4">
    <name type="scientific">Schizophyllum amplum</name>
    <dbReference type="NCBI Taxonomy" id="97359"/>
    <lineage>
        <taxon>Eukaryota</taxon>
        <taxon>Fungi</taxon>
        <taxon>Dikarya</taxon>
        <taxon>Basidiomycota</taxon>
        <taxon>Agaricomycotina</taxon>
        <taxon>Agaricomycetes</taxon>
        <taxon>Agaricomycetidae</taxon>
        <taxon>Agaricales</taxon>
        <taxon>Schizophyllaceae</taxon>
        <taxon>Schizophyllum</taxon>
    </lineage>
</organism>
<dbReference type="Pfam" id="PF10469">
    <property type="entry name" value="AKAP7_NLS"/>
    <property type="match status" value="1"/>
</dbReference>
<evidence type="ECO:0000313" key="3">
    <source>
        <dbReference type="EMBL" id="TRM56853.1"/>
    </source>
</evidence>
<reference evidence="3 4" key="1">
    <citation type="journal article" date="2019" name="New Phytol.">
        <title>Comparative genomics reveals unique wood-decay strategies and fruiting body development in the Schizophyllaceae.</title>
        <authorList>
            <person name="Almasi E."/>
            <person name="Sahu N."/>
            <person name="Krizsan K."/>
            <person name="Balint B."/>
            <person name="Kovacs G.M."/>
            <person name="Kiss B."/>
            <person name="Cseklye J."/>
            <person name="Drula E."/>
            <person name="Henrissat B."/>
            <person name="Nagy I."/>
            <person name="Chovatia M."/>
            <person name="Adam C."/>
            <person name="LaButti K."/>
            <person name="Lipzen A."/>
            <person name="Riley R."/>
            <person name="Grigoriev I.V."/>
            <person name="Nagy L.G."/>
        </authorList>
    </citation>
    <scope>NUCLEOTIDE SEQUENCE [LARGE SCALE GENOMIC DNA]</scope>
    <source>
        <strain evidence="3 4">NL-1724</strain>
    </source>
</reference>
<feature type="region of interest" description="Disordered" evidence="1">
    <location>
        <begin position="1"/>
        <end position="94"/>
    </location>
</feature>
<evidence type="ECO:0000313" key="4">
    <source>
        <dbReference type="Proteomes" id="UP000320762"/>
    </source>
</evidence>
<dbReference type="InterPro" id="IPR019510">
    <property type="entry name" value="AKAP7-like_phosphoesterase"/>
</dbReference>
<keyword evidence="3" id="KW-0436">Ligase</keyword>
<feature type="compositionally biased region" description="Low complexity" evidence="1">
    <location>
        <begin position="1"/>
        <end position="15"/>
    </location>
</feature>
<dbReference type="Gene3D" id="3.90.1140.10">
    <property type="entry name" value="Cyclic phosphodiesterase"/>
    <property type="match status" value="1"/>
</dbReference>